<dbReference type="PANTHER" id="PTHR43420:SF47">
    <property type="entry name" value="N-ACETYLTRANSFERASE DOMAIN-CONTAINING PROTEIN"/>
    <property type="match status" value="1"/>
</dbReference>
<keyword evidence="2" id="KW-0012">Acyltransferase</keyword>
<reference evidence="4 5" key="1">
    <citation type="journal article" date="2016" name="Nat. Commun.">
        <title>Thousands of microbial genomes shed light on interconnected biogeochemical processes in an aquifer system.</title>
        <authorList>
            <person name="Anantharaman K."/>
            <person name="Brown C.T."/>
            <person name="Hug L.A."/>
            <person name="Sharon I."/>
            <person name="Castelle C.J."/>
            <person name="Probst A.J."/>
            <person name="Thomas B.C."/>
            <person name="Singh A."/>
            <person name="Wilkins M.J."/>
            <person name="Karaoz U."/>
            <person name="Brodie E.L."/>
            <person name="Williams K.H."/>
            <person name="Hubbard S.S."/>
            <person name="Banfield J.F."/>
        </authorList>
    </citation>
    <scope>NUCLEOTIDE SEQUENCE [LARGE SCALE GENOMIC DNA]</scope>
</reference>
<name>A0A1F7X9Y7_9BACT</name>
<evidence type="ECO:0000256" key="2">
    <source>
        <dbReference type="ARBA" id="ARBA00023315"/>
    </source>
</evidence>
<dbReference type="InterPro" id="IPR016181">
    <property type="entry name" value="Acyl_CoA_acyltransferase"/>
</dbReference>
<accession>A0A1F7X9Y7</accession>
<organism evidence="4 5">
    <name type="scientific">Candidatus Woesebacteria bacterium RBG_16_34_12</name>
    <dbReference type="NCBI Taxonomy" id="1802480"/>
    <lineage>
        <taxon>Bacteria</taxon>
        <taxon>Candidatus Woeseibacteriota</taxon>
    </lineage>
</organism>
<comment type="caution">
    <text evidence="4">The sequence shown here is derived from an EMBL/GenBank/DDBJ whole genome shotgun (WGS) entry which is preliminary data.</text>
</comment>
<dbReference type="Pfam" id="PF00583">
    <property type="entry name" value="Acetyltransf_1"/>
    <property type="match status" value="1"/>
</dbReference>
<evidence type="ECO:0000259" key="3">
    <source>
        <dbReference type="PROSITE" id="PS51186"/>
    </source>
</evidence>
<evidence type="ECO:0000313" key="5">
    <source>
        <dbReference type="Proteomes" id="UP000177053"/>
    </source>
</evidence>
<evidence type="ECO:0000313" key="4">
    <source>
        <dbReference type="EMBL" id="OGM11832.1"/>
    </source>
</evidence>
<dbReference type="Gene3D" id="3.40.630.30">
    <property type="match status" value="1"/>
</dbReference>
<evidence type="ECO:0000256" key="1">
    <source>
        <dbReference type="ARBA" id="ARBA00022679"/>
    </source>
</evidence>
<feature type="domain" description="N-acetyltransferase" evidence="3">
    <location>
        <begin position="1"/>
        <end position="131"/>
    </location>
</feature>
<keyword evidence="1" id="KW-0808">Transferase</keyword>
<sequence length="131" mass="15176">MIRKAKLSDSKQIKSLMKSVKGFWDESWRKDVIETGIKSSNGLSFVYEEKGEILGFICAHDLGFRGYLSELIVSPKVQKRGIGKKLLHKVEKEFKRRGCKIIISDIWKNSVSFYEKLGWSKPDVILLRKRL</sequence>
<dbReference type="InterPro" id="IPR000182">
    <property type="entry name" value="GNAT_dom"/>
</dbReference>
<dbReference type="GO" id="GO:0016747">
    <property type="term" value="F:acyltransferase activity, transferring groups other than amino-acyl groups"/>
    <property type="evidence" value="ECO:0007669"/>
    <property type="project" value="InterPro"/>
</dbReference>
<dbReference type="InterPro" id="IPR050680">
    <property type="entry name" value="YpeA/RimI_acetyltransf"/>
</dbReference>
<dbReference type="PIRSF" id="PIRSF037663">
    <property type="entry name" value="Acetyltransf_GNAT_prd"/>
    <property type="match status" value="1"/>
</dbReference>
<dbReference type="PROSITE" id="PS51186">
    <property type="entry name" value="GNAT"/>
    <property type="match status" value="1"/>
</dbReference>
<dbReference type="Proteomes" id="UP000177053">
    <property type="component" value="Unassembled WGS sequence"/>
</dbReference>
<dbReference type="CDD" id="cd04301">
    <property type="entry name" value="NAT_SF"/>
    <property type="match status" value="1"/>
</dbReference>
<proteinExistence type="predicted"/>
<gene>
    <name evidence="4" type="ORF">A2Z22_00110</name>
</gene>
<dbReference type="EMBL" id="MGFS01000009">
    <property type="protein sequence ID" value="OGM11832.1"/>
    <property type="molecule type" value="Genomic_DNA"/>
</dbReference>
<protein>
    <recommendedName>
        <fullName evidence="3">N-acetyltransferase domain-containing protein</fullName>
    </recommendedName>
</protein>
<dbReference type="InterPro" id="IPR017255">
    <property type="entry name" value="AcTrfase_GNAT_prd"/>
</dbReference>
<dbReference type="PANTHER" id="PTHR43420">
    <property type="entry name" value="ACETYLTRANSFERASE"/>
    <property type="match status" value="1"/>
</dbReference>
<dbReference type="AlphaFoldDB" id="A0A1F7X9Y7"/>
<dbReference type="SUPFAM" id="SSF55729">
    <property type="entry name" value="Acyl-CoA N-acyltransferases (Nat)"/>
    <property type="match status" value="1"/>
</dbReference>